<keyword evidence="4 6" id="KW-1133">Transmembrane helix</keyword>
<feature type="transmembrane region" description="Helical" evidence="6">
    <location>
        <begin position="68"/>
        <end position="90"/>
    </location>
</feature>
<dbReference type="InterPro" id="IPR000620">
    <property type="entry name" value="EamA_dom"/>
</dbReference>
<feature type="transmembrane region" description="Helical" evidence="6">
    <location>
        <begin position="131"/>
        <end position="149"/>
    </location>
</feature>
<keyword evidence="3 6" id="KW-0812">Transmembrane</keyword>
<dbReference type="PANTHER" id="PTHR31218">
    <property type="entry name" value="WAT1-RELATED PROTEIN"/>
    <property type="match status" value="1"/>
</dbReference>
<evidence type="ECO:0000256" key="3">
    <source>
        <dbReference type="ARBA" id="ARBA00022692"/>
    </source>
</evidence>
<feature type="transmembrane region" description="Helical" evidence="6">
    <location>
        <begin position="178"/>
        <end position="198"/>
    </location>
</feature>
<evidence type="ECO:0000259" key="7">
    <source>
        <dbReference type="Pfam" id="PF00892"/>
    </source>
</evidence>
<evidence type="ECO:0000313" key="8">
    <source>
        <dbReference type="Proteomes" id="UP000515124"/>
    </source>
</evidence>
<feature type="transmembrane region" description="Helical" evidence="6">
    <location>
        <begin position="301"/>
        <end position="320"/>
    </location>
</feature>
<evidence type="ECO:0000256" key="2">
    <source>
        <dbReference type="ARBA" id="ARBA00007635"/>
    </source>
</evidence>
<evidence type="ECO:0000256" key="6">
    <source>
        <dbReference type="RuleBase" id="RU363077"/>
    </source>
</evidence>
<dbReference type="GO" id="GO:0022857">
    <property type="term" value="F:transmembrane transporter activity"/>
    <property type="evidence" value="ECO:0007669"/>
    <property type="project" value="InterPro"/>
</dbReference>
<evidence type="ECO:0000256" key="5">
    <source>
        <dbReference type="ARBA" id="ARBA00023136"/>
    </source>
</evidence>
<feature type="domain" description="EamA" evidence="7">
    <location>
        <begin position="180"/>
        <end position="318"/>
    </location>
</feature>
<gene>
    <name evidence="9" type="primary">LOC110757801</name>
</gene>
<accession>A0A6P5SLX7</accession>
<reference evidence="9" key="1">
    <citation type="submission" date="2025-08" db="UniProtKB">
        <authorList>
            <consortium name="RefSeq"/>
        </authorList>
    </citation>
    <scope>IDENTIFICATION</scope>
</reference>
<feature type="transmembrane region" description="Helical" evidence="6">
    <location>
        <begin position="35"/>
        <end position="56"/>
    </location>
</feature>
<keyword evidence="8" id="KW-1185">Reference proteome</keyword>
<dbReference type="RefSeq" id="XP_021815222.1">
    <property type="nucleotide sequence ID" value="XM_021959530.1"/>
</dbReference>
<evidence type="ECO:0000256" key="1">
    <source>
        <dbReference type="ARBA" id="ARBA00004141"/>
    </source>
</evidence>
<dbReference type="SUPFAM" id="SSF103481">
    <property type="entry name" value="Multidrug resistance efflux transporter EmrE"/>
    <property type="match status" value="2"/>
</dbReference>
<dbReference type="GO" id="GO:0016020">
    <property type="term" value="C:membrane"/>
    <property type="evidence" value="ECO:0007669"/>
    <property type="project" value="UniProtKB-SubCell"/>
</dbReference>
<keyword evidence="5 6" id="KW-0472">Membrane</keyword>
<protein>
    <recommendedName>
        <fullName evidence="6">WAT1-related protein</fullName>
    </recommendedName>
</protein>
<dbReference type="KEGG" id="pavi:110757801"/>
<evidence type="ECO:0000256" key="4">
    <source>
        <dbReference type="ARBA" id="ARBA00022989"/>
    </source>
</evidence>
<dbReference type="Pfam" id="PF00892">
    <property type="entry name" value="EamA"/>
    <property type="match status" value="2"/>
</dbReference>
<dbReference type="InterPro" id="IPR037185">
    <property type="entry name" value="EmrE-like"/>
</dbReference>
<proteinExistence type="inferred from homology"/>
<sequence>MEGCSYYLAMVLVQLIYGGSNILIKFSLAEGLNPIVFVVYRHVMAMVLVGPFAYVLERKQRPALSFSVAAKIFVLALFGTTIHLNVYYAGLAYTSPTVACALSNVIPSLTFLMAVLLGLEKLKIRTARGQAKVAGTLLCIGGSLVFTFWKGGYLFKGFVKRPLINISVGEMRHVKENWIKGALLILMSHIAWSAWLILQAVVSKVYTARLSLTTMICFFASLQSSFLALFLARNPISWRLEWNLQLLTIVYCGVVISALAYYLQTWCISYKGPVFAAMFSPLQVIIVALFSAIAFAERLHFGSLIGAFLIIAGLYCVLWGKRKDNLVAEQTENGKGVLEDNKVLENDISVINPVTR</sequence>
<feature type="transmembrane region" description="Helical" evidence="6">
    <location>
        <begin position="210"/>
        <end position="232"/>
    </location>
</feature>
<feature type="domain" description="EamA" evidence="7">
    <location>
        <begin position="7"/>
        <end position="146"/>
    </location>
</feature>
<dbReference type="AlphaFoldDB" id="A0A6P5SLX7"/>
<feature type="transmembrane region" description="Helical" evidence="6">
    <location>
        <begin position="96"/>
        <end position="119"/>
    </location>
</feature>
<dbReference type="GeneID" id="110757801"/>
<dbReference type="Proteomes" id="UP000515124">
    <property type="component" value="Unplaced"/>
</dbReference>
<comment type="similarity">
    <text evidence="2 6">Belongs to the drug/metabolite transporter (DMT) superfamily. Plant drug/metabolite exporter (P-DME) (TC 2.A.7.4) family.</text>
</comment>
<comment type="subcellular location">
    <subcellularLocation>
        <location evidence="1 6">Membrane</location>
        <topology evidence="1 6">Multi-pass membrane protein</topology>
    </subcellularLocation>
</comment>
<feature type="transmembrane region" description="Helical" evidence="6">
    <location>
        <begin position="275"/>
        <end position="295"/>
    </location>
</feature>
<feature type="transmembrane region" description="Helical" evidence="6">
    <location>
        <begin position="7"/>
        <end position="29"/>
    </location>
</feature>
<dbReference type="InterPro" id="IPR030184">
    <property type="entry name" value="WAT1-related"/>
</dbReference>
<evidence type="ECO:0000313" key="9">
    <source>
        <dbReference type="RefSeq" id="XP_021815222.1"/>
    </source>
</evidence>
<name>A0A6P5SLX7_PRUAV</name>
<feature type="transmembrane region" description="Helical" evidence="6">
    <location>
        <begin position="244"/>
        <end position="263"/>
    </location>
</feature>
<organism evidence="8 9">
    <name type="scientific">Prunus avium</name>
    <name type="common">Cherry</name>
    <name type="synonym">Cerasus avium</name>
    <dbReference type="NCBI Taxonomy" id="42229"/>
    <lineage>
        <taxon>Eukaryota</taxon>
        <taxon>Viridiplantae</taxon>
        <taxon>Streptophyta</taxon>
        <taxon>Embryophyta</taxon>
        <taxon>Tracheophyta</taxon>
        <taxon>Spermatophyta</taxon>
        <taxon>Magnoliopsida</taxon>
        <taxon>eudicotyledons</taxon>
        <taxon>Gunneridae</taxon>
        <taxon>Pentapetalae</taxon>
        <taxon>rosids</taxon>
        <taxon>fabids</taxon>
        <taxon>Rosales</taxon>
        <taxon>Rosaceae</taxon>
        <taxon>Amygdaloideae</taxon>
        <taxon>Amygdaleae</taxon>
        <taxon>Prunus</taxon>
    </lineage>
</organism>